<gene>
    <name evidence="7" type="ORF">IFR04_006437</name>
</gene>
<dbReference type="InterPro" id="IPR006076">
    <property type="entry name" value="FAD-dep_OxRdtase"/>
</dbReference>
<dbReference type="EMBL" id="JAFJYH010000084">
    <property type="protein sequence ID" value="KAG4420421.1"/>
    <property type="molecule type" value="Genomic_DNA"/>
</dbReference>
<dbReference type="OrthoDB" id="2219495at2759"/>
<dbReference type="InterPro" id="IPR045170">
    <property type="entry name" value="MTOX"/>
</dbReference>
<dbReference type="AlphaFoldDB" id="A0A8H7TJ78"/>
<comment type="caution">
    <text evidence="7">The sequence shown here is derived from an EMBL/GenBank/DDBJ whole genome shotgun (WGS) entry which is preliminary data.</text>
</comment>
<evidence type="ECO:0000256" key="5">
    <source>
        <dbReference type="ARBA" id="ARBA00023002"/>
    </source>
</evidence>
<reference evidence="7" key="1">
    <citation type="submission" date="2021-02" db="EMBL/GenBank/DDBJ databases">
        <title>Genome sequence Cadophora malorum strain M34.</title>
        <authorList>
            <person name="Stefanovic E."/>
            <person name="Vu D."/>
            <person name="Scully C."/>
            <person name="Dijksterhuis J."/>
            <person name="Roader J."/>
            <person name="Houbraken J."/>
        </authorList>
    </citation>
    <scope>NUCLEOTIDE SEQUENCE</scope>
    <source>
        <strain evidence="7">M34</strain>
    </source>
</reference>
<dbReference type="InterPro" id="IPR036188">
    <property type="entry name" value="FAD/NAD-bd_sf"/>
</dbReference>
<dbReference type="GO" id="GO:0050660">
    <property type="term" value="F:flavin adenine dinucleotide binding"/>
    <property type="evidence" value="ECO:0007669"/>
    <property type="project" value="InterPro"/>
</dbReference>
<evidence type="ECO:0000313" key="7">
    <source>
        <dbReference type="EMBL" id="KAG4420421.1"/>
    </source>
</evidence>
<accession>A0A8H7TJ78</accession>
<dbReference type="Gene3D" id="3.50.50.60">
    <property type="entry name" value="FAD/NAD(P)-binding domain"/>
    <property type="match status" value="1"/>
</dbReference>
<dbReference type="PANTHER" id="PTHR10961">
    <property type="entry name" value="PEROXISOMAL SARCOSINE OXIDASE"/>
    <property type="match status" value="1"/>
</dbReference>
<dbReference type="Proteomes" id="UP000664132">
    <property type="component" value="Unassembled WGS sequence"/>
</dbReference>
<comment type="similarity">
    <text evidence="2">Belongs to the MSOX/MTOX family.</text>
</comment>
<dbReference type="GO" id="GO:0008115">
    <property type="term" value="F:sarcosine oxidase activity"/>
    <property type="evidence" value="ECO:0007669"/>
    <property type="project" value="TreeGrafter"/>
</dbReference>
<protein>
    <recommendedName>
        <fullName evidence="6">FAD dependent oxidoreductase domain-containing protein</fullName>
    </recommendedName>
</protein>
<evidence type="ECO:0000256" key="2">
    <source>
        <dbReference type="ARBA" id="ARBA00010989"/>
    </source>
</evidence>
<dbReference type="SUPFAM" id="SSF51905">
    <property type="entry name" value="FAD/NAD(P)-binding domain"/>
    <property type="match status" value="1"/>
</dbReference>
<sequence>MSENPLSKSSPILIIGAGVFGLSTALHLGQRGYTNVTVIDKQPCDQTLYSYDQGCDAASADINKILRCAYGSDTCYSQLALAARSSFTNWNAELAALTNSPPGLEHAEKLYVNCGTLSVVAQDGETLPPFEQASLDYVTSIGKKDTQFNVNNAEDIARADEKGFGHCIDPFNRKCRGLPVGGLLDTLGGFVYADKCCLFALHKARLLGVKFIFGDAGTFQDFLYRDGDLTVVKGVRTADGVQHLADLVCVAGGGWTPTLVPELDNLCETTAGSVCSYQIPRDSPLWERLSPERFPSYQIGMRDGAEGGVYGFPRDENGIVKIGYRGTKYTNPTVQPDGRIRSTPITRWTPDAKITAIPATALRVIKTFVSQNLPELNEHKIPIIKSRLCWYNDSFDNHLVIDRVPGKKNLMVATGGSGHGFKYLPVLGKYVVDIIEGKEDGEMGAELRRRWIWRSLGKDEKAYNVIGEGKYGERILAKQVLVEDEELMVAGAGLSSKL</sequence>
<keyword evidence="3" id="KW-0285">Flavoprotein</keyword>
<proteinExistence type="inferred from homology"/>
<dbReference type="Gene3D" id="3.30.9.10">
    <property type="entry name" value="D-Amino Acid Oxidase, subunit A, domain 2"/>
    <property type="match status" value="1"/>
</dbReference>
<keyword evidence="4" id="KW-0274">FAD</keyword>
<dbReference type="PANTHER" id="PTHR10961:SF15">
    <property type="entry name" value="FAD DEPENDENT OXIDOREDUCTASE DOMAIN-CONTAINING PROTEIN"/>
    <property type="match status" value="1"/>
</dbReference>
<dbReference type="Pfam" id="PF01266">
    <property type="entry name" value="DAO"/>
    <property type="match status" value="1"/>
</dbReference>
<evidence type="ECO:0000256" key="4">
    <source>
        <dbReference type="ARBA" id="ARBA00022827"/>
    </source>
</evidence>
<evidence type="ECO:0000256" key="1">
    <source>
        <dbReference type="ARBA" id="ARBA00001974"/>
    </source>
</evidence>
<comment type="cofactor">
    <cofactor evidence="1">
        <name>FAD</name>
        <dbReference type="ChEBI" id="CHEBI:57692"/>
    </cofactor>
</comment>
<evidence type="ECO:0000256" key="3">
    <source>
        <dbReference type="ARBA" id="ARBA00022630"/>
    </source>
</evidence>
<organism evidence="7 8">
    <name type="scientific">Cadophora malorum</name>
    <dbReference type="NCBI Taxonomy" id="108018"/>
    <lineage>
        <taxon>Eukaryota</taxon>
        <taxon>Fungi</taxon>
        <taxon>Dikarya</taxon>
        <taxon>Ascomycota</taxon>
        <taxon>Pezizomycotina</taxon>
        <taxon>Leotiomycetes</taxon>
        <taxon>Helotiales</taxon>
        <taxon>Ploettnerulaceae</taxon>
        <taxon>Cadophora</taxon>
    </lineage>
</organism>
<evidence type="ECO:0000313" key="8">
    <source>
        <dbReference type="Proteomes" id="UP000664132"/>
    </source>
</evidence>
<keyword evidence="8" id="KW-1185">Reference proteome</keyword>
<feature type="domain" description="FAD dependent oxidoreductase" evidence="6">
    <location>
        <begin position="12"/>
        <end position="433"/>
    </location>
</feature>
<keyword evidence="5" id="KW-0560">Oxidoreductase</keyword>
<evidence type="ECO:0000259" key="6">
    <source>
        <dbReference type="Pfam" id="PF01266"/>
    </source>
</evidence>
<name>A0A8H7TJ78_9HELO</name>